<accession>A0A1Y4M5K7</accession>
<keyword evidence="1" id="KW-0472">Membrane</keyword>
<evidence type="ECO:0000313" key="2">
    <source>
        <dbReference type="EMBL" id="OUP61982.1"/>
    </source>
</evidence>
<comment type="caution">
    <text evidence="2">The sequence shown here is derived from an EMBL/GenBank/DDBJ whole genome shotgun (WGS) entry which is preliminary data.</text>
</comment>
<reference evidence="3" key="1">
    <citation type="submission" date="2017-04" db="EMBL/GenBank/DDBJ databases">
        <title>Function of individual gut microbiota members based on whole genome sequencing of pure cultures obtained from chicken caecum.</title>
        <authorList>
            <person name="Medvecky M."/>
            <person name="Cejkova D."/>
            <person name="Polansky O."/>
            <person name="Karasova D."/>
            <person name="Kubasova T."/>
            <person name="Cizek A."/>
            <person name="Rychlik I."/>
        </authorList>
    </citation>
    <scope>NUCLEOTIDE SEQUENCE [LARGE SCALE GENOMIC DNA]</scope>
    <source>
        <strain evidence="3">An178</strain>
    </source>
</reference>
<sequence>MRNILVLIGIIVFVAVLISFVLQFLRNSKQKQFMYLLQNNEFDTLYKKIDSFYTKSIFPEYNREYVRLNALIMQDRKEEIDATFDKLIPMAKDKNAKIDILDKAFGYYVYDENQEKCDQIIKEIEKLDDEKMLKYANMMYDIMILKKSNHIKELEKDFDKQPVMQRVTNAYLLSVQYKNKGNEEKAQYYENVSKSLVEGEKG</sequence>
<protein>
    <submittedName>
        <fullName evidence="2">Uncharacterized protein</fullName>
    </submittedName>
</protein>
<evidence type="ECO:0000313" key="3">
    <source>
        <dbReference type="Proteomes" id="UP000195447"/>
    </source>
</evidence>
<gene>
    <name evidence="2" type="ORF">B5F14_00935</name>
</gene>
<keyword evidence="1" id="KW-1133">Transmembrane helix</keyword>
<proteinExistence type="predicted"/>
<feature type="transmembrane region" description="Helical" evidence="1">
    <location>
        <begin position="6"/>
        <end position="25"/>
    </location>
</feature>
<dbReference type="AlphaFoldDB" id="A0A1Y4M5K7"/>
<organism evidence="2 3">
    <name type="scientific">Faecalitalea cylindroides</name>
    <dbReference type="NCBI Taxonomy" id="39483"/>
    <lineage>
        <taxon>Bacteria</taxon>
        <taxon>Bacillati</taxon>
        <taxon>Bacillota</taxon>
        <taxon>Erysipelotrichia</taxon>
        <taxon>Erysipelotrichales</taxon>
        <taxon>Erysipelotrichaceae</taxon>
        <taxon>Faecalitalea</taxon>
    </lineage>
</organism>
<dbReference type="EMBL" id="NFKM01000001">
    <property type="protein sequence ID" value="OUP61982.1"/>
    <property type="molecule type" value="Genomic_DNA"/>
</dbReference>
<name>A0A1Y4M5K7_9FIRM</name>
<dbReference type="RefSeq" id="WP_087158031.1">
    <property type="nucleotide sequence ID" value="NZ_NFKM01000001.1"/>
</dbReference>
<keyword evidence="1" id="KW-0812">Transmembrane</keyword>
<dbReference type="Proteomes" id="UP000195447">
    <property type="component" value="Unassembled WGS sequence"/>
</dbReference>
<keyword evidence="3" id="KW-1185">Reference proteome</keyword>
<evidence type="ECO:0000256" key="1">
    <source>
        <dbReference type="SAM" id="Phobius"/>
    </source>
</evidence>